<dbReference type="InterPro" id="IPR000780">
    <property type="entry name" value="CheR_MeTrfase"/>
</dbReference>
<dbReference type="SMART" id="SM00388">
    <property type="entry name" value="HisKA"/>
    <property type="match status" value="1"/>
</dbReference>
<feature type="modified residue" description="4-aspartylphosphate" evidence="6">
    <location>
        <position position="1097"/>
    </location>
</feature>
<evidence type="ECO:0000259" key="13">
    <source>
        <dbReference type="PROSITE" id="PS50123"/>
    </source>
</evidence>
<keyword evidence="7" id="KW-0175">Coiled coil</keyword>
<dbReference type="SUPFAM" id="SSF46894">
    <property type="entry name" value="C-terminal effector domain of the bipartite response regulators"/>
    <property type="match status" value="1"/>
</dbReference>
<dbReference type="Pfam" id="PF00512">
    <property type="entry name" value="HisKA"/>
    <property type="match status" value="1"/>
</dbReference>
<dbReference type="SUPFAM" id="SSF55874">
    <property type="entry name" value="ATPase domain of HSP90 chaperone/DNA topoisomerase II/histidine kinase"/>
    <property type="match status" value="1"/>
</dbReference>
<dbReference type="Pfam" id="PF13596">
    <property type="entry name" value="PAS_10"/>
    <property type="match status" value="1"/>
</dbReference>
<dbReference type="InterPro" id="IPR036097">
    <property type="entry name" value="HisK_dim/P_sf"/>
</dbReference>
<feature type="domain" description="Response regulatory" evidence="10">
    <location>
        <begin position="1046"/>
        <end position="1163"/>
    </location>
</feature>
<dbReference type="EC" id="2.7.13.3" evidence="2"/>
<keyword evidence="15" id="KW-1185">Reference proteome</keyword>
<accession>A0ABQ5ZYX1</accession>
<keyword evidence="6" id="KW-0597">Phosphoprotein</keyword>
<evidence type="ECO:0000313" key="15">
    <source>
        <dbReference type="Proteomes" id="UP001156641"/>
    </source>
</evidence>
<protein>
    <recommendedName>
        <fullName evidence="2">histidine kinase</fullName>
        <ecNumber evidence="2">2.7.13.3</ecNumber>
    </recommendedName>
</protein>
<proteinExistence type="predicted"/>
<dbReference type="SUPFAM" id="SSF47384">
    <property type="entry name" value="Homodimeric domain of signal transducing histidine kinase"/>
    <property type="match status" value="1"/>
</dbReference>
<dbReference type="SMART" id="SM00387">
    <property type="entry name" value="HATPase_c"/>
    <property type="match status" value="1"/>
</dbReference>
<dbReference type="InterPro" id="IPR000700">
    <property type="entry name" value="PAS-assoc_C"/>
</dbReference>
<dbReference type="Gene3D" id="3.40.50.150">
    <property type="entry name" value="Vaccinia Virus protein VP39"/>
    <property type="match status" value="1"/>
</dbReference>
<keyword evidence="4" id="KW-0238">DNA-binding</keyword>
<evidence type="ECO:0000259" key="8">
    <source>
        <dbReference type="PROSITE" id="PS50043"/>
    </source>
</evidence>
<dbReference type="InterPro" id="IPR035965">
    <property type="entry name" value="PAS-like_dom_sf"/>
</dbReference>
<feature type="modified residue" description="4-aspartylphosphate" evidence="6">
    <location>
        <position position="1245"/>
    </location>
</feature>
<dbReference type="Pfam" id="PF01739">
    <property type="entry name" value="CheR"/>
    <property type="match status" value="1"/>
</dbReference>
<evidence type="ECO:0000256" key="6">
    <source>
        <dbReference type="PROSITE-ProRule" id="PRU00169"/>
    </source>
</evidence>
<evidence type="ECO:0000313" key="14">
    <source>
        <dbReference type="EMBL" id="GLR65409.1"/>
    </source>
</evidence>
<comment type="catalytic activity">
    <reaction evidence="1">
        <text>ATP + protein L-histidine = ADP + protein N-phospho-L-histidine.</text>
        <dbReference type="EC" id="2.7.13.3"/>
    </reaction>
</comment>
<dbReference type="InterPro" id="IPR035909">
    <property type="entry name" value="CheB_C"/>
</dbReference>
<dbReference type="Gene3D" id="3.30.565.10">
    <property type="entry name" value="Histidine kinase-like ATPase, C-terminal domain"/>
    <property type="match status" value="1"/>
</dbReference>
<dbReference type="Gene3D" id="1.10.10.10">
    <property type="entry name" value="Winged helix-like DNA-binding domain superfamily/Winged helix DNA-binding domain"/>
    <property type="match status" value="1"/>
</dbReference>
<dbReference type="PROSITE" id="PS50122">
    <property type="entry name" value="CHEB"/>
    <property type="match status" value="1"/>
</dbReference>
<dbReference type="SUPFAM" id="SSF53335">
    <property type="entry name" value="S-adenosyl-L-methionine-dependent methyltransferases"/>
    <property type="match status" value="1"/>
</dbReference>
<dbReference type="SUPFAM" id="SSF52172">
    <property type="entry name" value="CheY-like"/>
    <property type="match status" value="2"/>
</dbReference>
<dbReference type="PROSITE" id="PS50113">
    <property type="entry name" value="PAC"/>
    <property type="match status" value="1"/>
</dbReference>
<dbReference type="PROSITE" id="PS50123">
    <property type="entry name" value="CHER"/>
    <property type="match status" value="1"/>
</dbReference>
<dbReference type="PANTHER" id="PTHR24422:SF27">
    <property type="entry name" value="PROTEIN-GLUTAMATE O-METHYLTRANSFERASE"/>
    <property type="match status" value="1"/>
</dbReference>
<dbReference type="PROSITE" id="PS50043">
    <property type="entry name" value="HTH_LUXR_2"/>
    <property type="match status" value="1"/>
</dbReference>
<dbReference type="CDD" id="cd16434">
    <property type="entry name" value="CheB-CheR_fusion"/>
    <property type="match status" value="1"/>
</dbReference>
<reference evidence="15" key="1">
    <citation type="journal article" date="2019" name="Int. J. Syst. Evol. Microbiol.">
        <title>The Global Catalogue of Microorganisms (GCM) 10K type strain sequencing project: providing services to taxonomists for standard genome sequencing and annotation.</title>
        <authorList>
            <consortium name="The Broad Institute Genomics Platform"/>
            <consortium name="The Broad Institute Genome Sequencing Center for Infectious Disease"/>
            <person name="Wu L."/>
            <person name="Ma J."/>
        </authorList>
    </citation>
    <scope>NUCLEOTIDE SEQUENCE [LARGE SCALE GENOMIC DNA]</scope>
    <source>
        <strain evidence="15">NBRC 112502</strain>
    </source>
</reference>
<gene>
    <name evidence="14" type="ORF">GCM10010909_00870</name>
</gene>
<dbReference type="PROSITE" id="PS50110">
    <property type="entry name" value="RESPONSE_REGULATORY"/>
    <property type="match status" value="2"/>
</dbReference>
<dbReference type="Pfam" id="PF02518">
    <property type="entry name" value="HATPase_c"/>
    <property type="match status" value="1"/>
</dbReference>
<evidence type="ECO:0000256" key="5">
    <source>
        <dbReference type="PROSITE-ProRule" id="PRU00050"/>
    </source>
</evidence>
<feature type="domain" description="Histidine kinase" evidence="9">
    <location>
        <begin position="806"/>
        <end position="1019"/>
    </location>
</feature>
<dbReference type="CDD" id="cd00082">
    <property type="entry name" value="HisKA"/>
    <property type="match status" value="1"/>
</dbReference>
<dbReference type="InterPro" id="IPR011006">
    <property type="entry name" value="CheY-like_superfamily"/>
</dbReference>
<dbReference type="Gene3D" id="3.40.50.2300">
    <property type="match status" value="2"/>
</dbReference>
<dbReference type="SMART" id="SM00138">
    <property type="entry name" value="MeTrc"/>
    <property type="match status" value="1"/>
</dbReference>
<dbReference type="SUPFAM" id="SSF47757">
    <property type="entry name" value="Chemotaxis receptor methyltransferase CheR, N-terminal domain"/>
    <property type="match status" value="1"/>
</dbReference>
<dbReference type="PRINTS" id="PR00038">
    <property type="entry name" value="HTHLUXR"/>
</dbReference>
<dbReference type="InterPro" id="IPR029063">
    <property type="entry name" value="SAM-dependent_MTases_sf"/>
</dbReference>
<evidence type="ECO:0000256" key="3">
    <source>
        <dbReference type="ARBA" id="ARBA00022500"/>
    </source>
</evidence>
<dbReference type="InterPro" id="IPR036890">
    <property type="entry name" value="HATPase_C_sf"/>
</dbReference>
<comment type="caution">
    <text evidence="14">The sequence shown here is derived from an EMBL/GenBank/DDBJ whole genome shotgun (WGS) entry which is preliminary data.</text>
</comment>
<dbReference type="InterPro" id="IPR000792">
    <property type="entry name" value="Tscrpt_reg_LuxR_C"/>
</dbReference>
<dbReference type="InterPro" id="IPR000673">
    <property type="entry name" value="Sig_transdc_resp-reg_Me-estase"/>
</dbReference>
<evidence type="ECO:0000259" key="12">
    <source>
        <dbReference type="PROSITE" id="PS50122"/>
    </source>
</evidence>
<dbReference type="InterPro" id="IPR003661">
    <property type="entry name" value="HisK_dim/P_dom"/>
</dbReference>
<dbReference type="SMART" id="SM00448">
    <property type="entry name" value="REC"/>
    <property type="match status" value="2"/>
</dbReference>
<dbReference type="Pfam" id="PF01339">
    <property type="entry name" value="CheB_methylest"/>
    <property type="match status" value="1"/>
</dbReference>
<name>A0ABQ5ZYX1_9PROT</name>
<dbReference type="Pfam" id="PF03705">
    <property type="entry name" value="CheR_N"/>
    <property type="match status" value="1"/>
</dbReference>
<dbReference type="SMART" id="SM00421">
    <property type="entry name" value="HTH_LUXR"/>
    <property type="match status" value="1"/>
</dbReference>
<dbReference type="InterPro" id="IPR036388">
    <property type="entry name" value="WH-like_DNA-bd_sf"/>
</dbReference>
<evidence type="ECO:0000259" key="11">
    <source>
        <dbReference type="PROSITE" id="PS50113"/>
    </source>
</evidence>
<dbReference type="InterPro" id="IPR005467">
    <property type="entry name" value="His_kinase_dom"/>
</dbReference>
<dbReference type="InterPro" id="IPR001789">
    <property type="entry name" value="Sig_transdc_resp-reg_receiver"/>
</dbReference>
<dbReference type="InterPro" id="IPR003594">
    <property type="entry name" value="HATPase_dom"/>
</dbReference>
<dbReference type="SUPFAM" id="SSF55785">
    <property type="entry name" value="PYP-like sensor domain (PAS domain)"/>
    <property type="match status" value="1"/>
</dbReference>
<dbReference type="Gene3D" id="3.40.50.180">
    <property type="entry name" value="Methylesterase CheB, C-terminal domain"/>
    <property type="match status" value="1"/>
</dbReference>
<feature type="domain" description="PAC" evidence="11">
    <location>
        <begin position="738"/>
        <end position="788"/>
    </location>
</feature>
<dbReference type="Proteomes" id="UP001156641">
    <property type="component" value="Unassembled WGS sequence"/>
</dbReference>
<dbReference type="Gene3D" id="3.30.450.20">
    <property type="entry name" value="PAS domain"/>
    <property type="match status" value="1"/>
</dbReference>
<dbReference type="PRINTS" id="PR00996">
    <property type="entry name" value="CHERMTFRASE"/>
</dbReference>
<feature type="domain" description="CheB-type methylesterase" evidence="12">
    <location>
        <begin position="1"/>
        <end position="142"/>
    </location>
</feature>
<feature type="coiled-coil region" evidence="7">
    <location>
        <begin position="588"/>
        <end position="675"/>
    </location>
</feature>
<dbReference type="PROSITE" id="PS50109">
    <property type="entry name" value="HIS_KIN"/>
    <property type="match status" value="1"/>
</dbReference>
<dbReference type="PANTHER" id="PTHR24422">
    <property type="entry name" value="CHEMOTAXIS PROTEIN METHYLTRANSFERASE"/>
    <property type="match status" value="1"/>
</dbReference>
<dbReference type="Gene3D" id="1.10.287.130">
    <property type="match status" value="1"/>
</dbReference>
<feature type="domain" description="CheR-type methyltransferase" evidence="13">
    <location>
        <begin position="147"/>
        <end position="401"/>
    </location>
</feature>
<dbReference type="InterPro" id="IPR016032">
    <property type="entry name" value="Sig_transdc_resp-reg_C-effctor"/>
</dbReference>
<evidence type="ECO:0000256" key="1">
    <source>
        <dbReference type="ARBA" id="ARBA00000085"/>
    </source>
</evidence>
<dbReference type="Pfam" id="PF00196">
    <property type="entry name" value="GerE"/>
    <property type="match status" value="1"/>
</dbReference>
<evidence type="ECO:0000259" key="9">
    <source>
        <dbReference type="PROSITE" id="PS50109"/>
    </source>
</evidence>
<evidence type="ECO:0000256" key="7">
    <source>
        <dbReference type="SAM" id="Coils"/>
    </source>
</evidence>
<dbReference type="EMBL" id="BSOS01000003">
    <property type="protein sequence ID" value="GLR65409.1"/>
    <property type="molecule type" value="Genomic_DNA"/>
</dbReference>
<feature type="domain" description="HTH luxR-type" evidence="8">
    <location>
        <begin position="1326"/>
        <end position="1391"/>
    </location>
</feature>
<dbReference type="InterPro" id="IPR022641">
    <property type="entry name" value="CheR_N"/>
</dbReference>
<evidence type="ECO:0000256" key="4">
    <source>
        <dbReference type="ARBA" id="ARBA00023125"/>
    </source>
</evidence>
<dbReference type="CDD" id="cd06170">
    <property type="entry name" value="LuxR_C_like"/>
    <property type="match status" value="1"/>
</dbReference>
<dbReference type="InterPro" id="IPR022642">
    <property type="entry name" value="CheR_C"/>
</dbReference>
<comment type="caution">
    <text evidence="5">Lacks conserved residue(s) required for the propagation of feature annotation.</text>
</comment>
<dbReference type="SUPFAM" id="SSF52738">
    <property type="entry name" value="Methylesterase CheB, C-terminal domain"/>
    <property type="match status" value="1"/>
</dbReference>
<dbReference type="PROSITE" id="PS00622">
    <property type="entry name" value="HTH_LUXR_1"/>
    <property type="match status" value="1"/>
</dbReference>
<evidence type="ECO:0000259" key="10">
    <source>
        <dbReference type="PROSITE" id="PS50110"/>
    </source>
</evidence>
<dbReference type="Pfam" id="PF00072">
    <property type="entry name" value="Response_reg"/>
    <property type="match status" value="2"/>
</dbReference>
<sequence>MVDLLKGLTSIPVVQANEGMLIERDNFYIIPPGSYLAADAGVLHLSPPLSRPGVRMPFDFLLLSLAQHYGSDAAAVVLSGTGTDGSLGGQAIKAHGGAVFVQEPGEADYDGMPQSAIQAGLADFVLPVSDIPEALMGHVKKGIATRRMASAVGVAHISLRKIIDLLHVKTAHDFTLYKEGTLQRRIERRMAMASIGANRMDEYLKLLESDEHELNLLASDLLINVTSFFRDTKVFDLLAKNYIPVLVKKSEPNKLLRIWVAGCSTGEEAYSLAILFLEEISASKSSIKLQVFASDIDADAVALAREGLYPNTISGEVSAVRLARFFIKEEHGFRVVPELRASVIFTVQDVLTDPPFSRIDFVSCRNLLIYLQSKAQERVVSNFDFALRDGGILLLGGAETVGVLNGRFEALSKQDRIYQHNSGRHPGEFGFLVNAGDITRMPSRPSQSSLVPRQTALSELCRRLVLDTFAPAAVLINDKNECLYSLGPTDRYLRLAPGHPTHDLLAMVPSNLRAKLRSAIHKATQEIVRVAFEGGEVLHDGVVTPFSIDVQPVSNESEPLVLVCFVDAQPKHAQTAGIHDDHEQSPRISALERELQGVRAELQGAIRNLEISGEEQKVINQEALSVNEEYQSTNEELLTSKEELQSLNEELTALNSQLQETLERQRTTANDLQNVLYSTDVATLFLDLHLNIRFFTPATKVLFNLLPGDIGRPLTDMHSLASDDTLASDANAVLLSAQPFDREISTPNGLWFIRRTMPYRTHDDGIEGVVITYTDITERKATKERLEEATKAADLANLAKSRFLAAASHDLRQPLQTLALVQGLLGKEVLGEKAQKLIKLFDQTADSMSSMVNTLLDINQIDAGIVRPEIISFPLSDVLVRLQGEFEYLAQVQGLIFHIVPCSLIVRSDPRLLEQMIRNLLANALKYTSAGKVLLGCRRNKNNVRIEIWDTGIGIPNADIEHIFEEYFQLDNAARERSRGLGLGLSIVQRLSALLGHPVHVKSRLGLGSVFSIDLVLSGAELELPSANLQIASPVWLQKGEGQKGSLLVVEDDPELRGLLEILLKNEGYHTAMAADGVIAQDMVARGAVAPDLILVDFNLPNGPNGIETSHKIRSVLGQDIPVIVLTGDISTDTLRGIAQENFLHLKKPVKLPDINSAIERLLAGAHLGKKKPPIGMPHTASVTTPRTIFIVDDDAGIREAIRVIFEQEGWRVKDYVSAEAFLDAYRAKNRPTQSQAEITCLIIDAYLPGMSGLELLQSLHENGDQLPSIMITGNGDVQMAVKVMRAGASDFVEKPVSYVELLASVARAVEQSADVVKQSFWQESATTHVAGLTSRQHQIMEMVIAGHPSKNIAADLGISQRTVENHRAAIMKRTESKSIPALARVAFAAGMKTSRKP</sequence>
<feature type="domain" description="Response regulatory" evidence="10">
    <location>
        <begin position="1188"/>
        <end position="1310"/>
    </location>
</feature>
<evidence type="ECO:0000256" key="2">
    <source>
        <dbReference type="ARBA" id="ARBA00012438"/>
    </source>
</evidence>
<organism evidence="14 15">
    <name type="scientific">Acidocella aquatica</name>
    <dbReference type="NCBI Taxonomy" id="1922313"/>
    <lineage>
        <taxon>Bacteria</taxon>
        <taxon>Pseudomonadati</taxon>
        <taxon>Pseudomonadota</taxon>
        <taxon>Alphaproteobacteria</taxon>
        <taxon>Acetobacterales</taxon>
        <taxon>Acidocellaceae</taxon>
        <taxon>Acidocella</taxon>
    </lineage>
</organism>
<keyword evidence="3" id="KW-0145">Chemotaxis</keyword>
<dbReference type="InterPro" id="IPR050903">
    <property type="entry name" value="Bact_Chemotaxis_MeTrfase"/>
</dbReference>